<protein>
    <recommendedName>
        <fullName evidence="4">LamG domain-containing protein</fullName>
    </recommendedName>
</protein>
<evidence type="ECO:0000313" key="3">
    <source>
        <dbReference type="Proteomes" id="UP001209654"/>
    </source>
</evidence>
<evidence type="ECO:0000313" key="2">
    <source>
        <dbReference type="EMBL" id="GLB67868.1"/>
    </source>
</evidence>
<dbReference type="SUPFAM" id="SSF49899">
    <property type="entry name" value="Concanavalin A-like lectins/glucanases"/>
    <property type="match status" value="1"/>
</dbReference>
<dbReference type="Pfam" id="PF13385">
    <property type="entry name" value="Laminin_G_3"/>
    <property type="match status" value="1"/>
</dbReference>
<keyword evidence="3" id="KW-1185">Reference proteome</keyword>
<accession>A0ABQ5MV89</accession>
<sequence>MTRRQGSTQSSLLKGTKPILLSALALGLLGIPTTAPAEGFQNERAAEPTATYDSAVLADKPSAYWTMGSPFRSTEKDRTGRGHTGTYFGRPSAAKLPNGDTAADFDGGREYLQVADSAALSPATRGLLTLEAWMRPDTVTFPGEGGSSHYVHWMGKGEPGNHEYVARFYSKDDPDRPNRISGYLFNSSGGKGAGAYFQEKVSAGKWIHYVFVINANAKSDTYPNGYSKIYRDGVLKKTVDLSYRGSAVVPTKGNAPLRVATRDGGSFFNGAIGKVAVYTKELSGKRIAAHYDAMTRK</sequence>
<dbReference type="InterPro" id="IPR013320">
    <property type="entry name" value="ConA-like_dom_sf"/>
</dbReference>
<organism evidence="2 3">
    <name type="scientific">Arthrobacter mangrovi</name>
    <dbReference type="NCBI Taxonomy" id="2966350"/>
    <lineage>
        <taxon>Bacteria</taxon>
        <taxon>Bacillati</taxon>
        <taxon>Actinomycetota</taxon>
        <taxon>Actinomycetes</taxon>
        <taxon>Micrococcales</taxon>
        <taxon>Micrococcaceae</taxon>
        <taxon>Arthrobacter</taxon>
    </lineage>
</organism>
<dbReference type="Proteomes" id="UP001209654">
    <property type="component" value="Unassembled WGS sequence"/>
</dbReference>
<evidence type="ECO:0000256" key="1">
    <source>
        <dbReference type="SAM" id="SignalP"/>
    </source>
</evidence>
<dbReference type="RefSeq" id="WP_264795979.1">
    <property type="nucleotide sequence ID" value="NZ_BRVS01000009.1"/>
</dbReference>
<proteinExistence type="predicted"/>
<dbReference type="EMBL" id="BRVS01000009">
    <property type="protein sequence ID" value="GLB67868.1"/>
    <property type="molecule type" value="Genomic_DNA"/>
</dbReference>
<reference evidence="2 3" key="1">
    <citation type="journal article" date="2023" name="Int. J. Syst. Evol. Microbiol.">
        <title>Arthrobacter mangrovi sp. nov., an actinobacterium isolated from the rhizosphere of a mangrove.</title>
        <authorList>
            <person name="Hamada M."/>
            <person name="Saitou S."/>
            <person name="Enomoto N."/>
            <person name="Nanri K."/>
            <person name="Hidaka K."/>
            <person name="Miura T."/>
            <person name="Tamura T."/>
        </authorList>
    </citation>
    <scope>NUCLEOTIDE SEQUENCE [LARGE SCALE GENOMIC DNA]</scope>
    <source>
        <strain evidence="2 3">NBRC 112813</strain>
    </source>
</reference>
<feature type="signal peptide" evidence="1">
    <location>
        <begin position="1"/>
        <end position="37"/>
    </location>
</feature>
<feature type="chain" id="PRO_5045787857" description="LamG domain-containing protein" evidence="1">
    <location>
        <begin position="38"/>
        <end position="297"/>
    </location>
</feature>
<comment type="caution">
    <text evidence="2">The sequence shown here is derived from an EMBL/GenBank/DDBJ whole genome shotgun (WGS) entry which is preliminary data.</text>
</comment>
<dbReference type="Gene3D" id="2.60.120.200">
    <property type="match status" value="1"/>
</dbReference>
<name>A0ABQ5MV89_9MICC</name>
<keyword evidence="1" id="KW-0732">Signal</keyword>
<evidence type="ECO:0008006" key="4">
    <source>
        <dbReference type="Google" id="ProtNLM"/>
    </source>
</evidence>
<gene>
    <name evidence="2" type="ORF">AHIS1636_23080</name>
</gene>